<comment type="similarity">
    <text evidence="2 10">Belongs to the eIF-2B alpha/beta/delta subunits family.</text>
</comment>
<name>A0AA36D172_9BILA</name>
<evidence type="ECO:0000256" key="5">
    <source>
        <dbReference type="ARBA" id="ARBA00022917"/>
    </source>
</evidence>
<evidence type="ECO:0000313" key="13">
    <source>
        <dbReference type="Proteomes" id="UP001177023"/>
    </source>
</evidence>
<evidence type="ECO:0000259" key="11">
    <source>
        <dbReference type="Pfam" id="PF15906"/>
    </source>
</evidence>
<evidence type="ECO:0000313" key="12">
    <source>
        <dbReference type="EMBL" id="CAJ0578841.1"/>
    </source>
</evidence>
<dbReference type="InterPro" id="IPR037171">
    <property type="entry name" value="NagB/RpiA_transferase-like"/>
</dbReference>
<dbReference type="InterPro" id="IPR013083">
    <property type="entry name" value="Znf_RING/FYVE/PHD"/>
</dbReference>
<organism evidence="12 13">
    <name type="scientific">Mesorhabditis spiculigera</name>
    <dbReference type="NCBI Taxonomy" id="96644"/>
    <lineage>
        <taxon>Eukaryota</taxon>
        <taxon>Metazoa</taxon>
        <taxon>Ecdysozoa</taxon>
        <taxon>Nematoda</taxon>
        <taxon>Chromadorea</taxon>
        <taxon>Rhabditida</taxon>
        <taxon>Rhabditina</taxon>
        <taxon>Rhabditomorpha</taxon>
        <taxon>Rhabditoidea</taxon>
        <taxon>Rhabditidae</taxon>
        <taxon>Mesorhabditinae</taxon>
        <taxon>Mesorhabditis</taxon>
    </lineage>
</organism>
<comment type="subunit">
    <text evidence="9">Component of the translation initiation factor 2B (eIF2B) complex which is a heterodecamer of two sets of five different subunits: alpha, beta, gamma, delta and epsilon. Subunits alpha, beta and delta comprise a regulatory subcomplex and subunits epsilon and gamma comprise a catalytic subcomplex. Within the complex, the hexameric regulatory complex resides at the center, with the two heterodimeric catalytic subcomplexes bound on opposite sides.</text>
</comment>
<accession>A0AA36D172</accession>
<proteinExistence type="inferred from homology"/>
<dbReference type="Proteomes" id="UP001177023">
    <property type="component" value="Unassembled WGS sequence"/>
</dbReference>
<dbReference type="SUPFAM" id="SSF100950">
    <property type="entry name" value="NagB/RpiA/CoA transferase-like"/>
    <property type="match status" value="1"/>
</dbReference>
<dbReference type="GO" id="GO:0005085">
    <property type="term" value="F:guanyl-nucleotide exchange factor activity"/>
    <property type="evidence" value="ECO:0007669"/>
    <property type="project" value="TreeGrafter"/>
</dbReference>
<dbReference type="InterPro" id="IPR051501">
    <property type="entry name" value="eIF2B_alpha/beta/delta"/>
</dbReference>
<dbReference type="InterPro" id="IPR042529">
    <property type="entry name" value="IF_2B-like_C"/>
</dbReference>
<dbReference type="PANTHER" id="PTHR45860">
    <property type="entry name" value="TRANSLATION INITIATION FACTOR EIF-2B SUBUNIT ALPHA"/>
    <property type="match status" value="1"/>
</dbReference>
<dbReference type="Gene3D" id="1.20.120.1070">
    <property type="entry name" value="Translation initiation factor eIF-2B, N-terminal domain"/>
    <property type="match status" value="1"/>
</dbReference>
<dbReference type="Pfam" id="PF15906">
    <property type="entry name" value="zf-NOSIP"/>
    <property type="match status" value="1"/>
</dbReference>
<feature type="non-terminal residue" evidence="12">
    <location>
        <position position="583"/>
    </location>
</feature>
<dbReference type="SUPFAM" id="SSF57850">
    <property type="entry name" value="RING/U-box"/>
    <property type="match status" value="1"/>
</dbReference>
<dbReference type="Gene3D" id="3.40.50.10470">
    <property type="entry name" value="Translation initiation factor eif-2b, domain 2"/>
    <property type="match status" value="1"/>
</dbReference>
<evidence type="ECO:0000256" key="1">
    <source>
        <dbReference type="ARBA" id="ARBA00004514"/>
    </source>
</evidence>
<dbReference type="AlphaFoldDB" id="A0AA36D172"/>
<protein>
    <recommendedName>
        <fullName evidence="7">Translation initiation factor eIF2B subunit alpha</fullName>
    </recommendedName>
    <alternativeName>
        <fullName evidence="8">eIF2B GDP-GTP exchange factor subunit alpha</fullName>
    </alternativeName>
</protein>
<dbReference type="PANTHER" id="PTHR45860:SF1">
    <property type="entry name" value="TRANSLATION INITIATION FACTOR EIF-2B SUBUNIT ALPHA"/>
    <property type="match status" value="1"/>
</dbReference>
<keyword evidence="3" id="KW-0963">Cytoplasm</keyword>
<dbReference type="GO" id="GO:0005851">
    <property type="term" value="C:eukaryotic translation initiation factor 2B complex"/>
    <property type="evidence" value="ECO:0007669"/>
    <property type="project" value="TreeGrafter"/>
</dbReference>
<comment type="caution">
    <text evidence="12">The sequence shown here is derived from an EMBL/GenBank/DDBJ whole genome shotgun (WGS) entry which is preliminary data.</text>
</comment>
<dbReference type="EMBL" id="CATQJA010002654">
    <property type="protein sequence ID" value="CAJ0578841.1"/>
    <property type="molecule type" value="Genomic_DNA"/>
</dbReference>
<evidence type="ECO:0000256" key="6">
    <source>
        <dbReference type="ARBA" id="ARBA00043898"/>
    </source>
</evidence>
<dbReference type="Pfam" id="PF01008">
    <property type="entry name" value="IF-2B"/>
    <property type="match status" value="1"/>
</dbReference>
<evidence type="ECO:0000256" key="9">
    <source>
        <dbReference type="ARBA" id="ARBA00046432"/>
    </source>
</evidence>
<evidence type="ECO:0000256" key="7">
    <source>
        <dbReference type="ARBA" id="ARBA00044208"/>
    </source>
</evidence>
<reference evidence="12" key="1">
    <citation type="submission" date="2023-06" db="EMBL/GenBank/DDBJ databases">
        <authorList>
            <person name="Delattre M."/>
        </authorList>
    </citation>
    <scope>NUCLEOTIDE SEQUENCE</scope>
    <source>
        <strain evidence="12">AF72</strain>
    </source>
</reference>
<dbReference type="GO" id="GO:0003743">
    <property type="term" value="F:translation initiation factor activity"/>
    <property type="evidence" value="ECO:0007669"/>
    <property type="project" value="UniProtKB-KW"/>
</dbReference>
<feature type="domain" description="Nitric oxide synthase-interacting protein zinc-finger" evidence="11">
    <location>
        <begin position="4"/>
        <end position="78"/>
    </location>
</feature>
<comment type="function">
    <text evidence="6">Acts as a component of the translation initiation factor 2B (eIF2B) complex, which catalyzes the exchange of GDP for GTP on eukaryotic initiation factor 2 (eIF2) gamma subunit. Its guanine nucleotide exchange factor activity is repressed when bound to eIF2 complex phosphorylated on the alpha subunit, thereby limiting the amount of methionyl-initiator methionine tRNA available to the ribosome and consequently global translation is repressed.</text>
</comment>
<dbReference type="InterPro" id="IPR000649">
    <property type="entry name" value="IF-2B-related"/>
</dbReference>
<evidence type="ECO:0000256" key="10">
    <source>
        <dbReference type="RuleBase" id="RU003814"/>
    </source>
</evidence>
<evidence type="ECO:0000256" key="4">
    <source>
        <dbReference type="ARBA" id="ARBA00022540"/>
    </source>
</evidence>
<dbReference type="CDD" id="cd16661">
    <property type="entry name" value="RING-Ubox1_NOSIP"/>
    <property type="match status" value="1"/>
</dbReference>
<dbReference type="InterPro" id="IPR031790">
    <property type="entry name" value="Znf-NOSIP"/>
</dbReference>
<comment type="subcellular location">
    <subcellularLocation>
        <location evidence="1">Cytoplasm</location>
        <location evidence="1">Cytosol</location>
    </subcellularLocation>
</comment>
<dbReference type="InterPro" id="IPR042528">
    <property type="entry name" value="elF-2B_alpha_N"/>
</dbReference>
<keyword evidence="5" id="KW-0648">Protein biosynthesis</keyword>
<evidence type="ECO:0000256" key="8">
    <source>
        <dbReference type="ARBA" id="ARBA00044236"/>
    </source>
</evidence>
<evidence type="ECO:0000256" key="2">
    <source>
        <dbReference type="ARBA" id="ARBA00007251"/>
    </source>
</evidence>
<dbReference type="Gene3D" id="3.30.40.10">
    <property type="entry name" value="Zinc/RING finger domain, C3HC4 (zinc finger)"/>
    <property type="match status" value="1"/>
</dbReference>
<keyword evidence="4" id="KW-0396">Initiation factor</keyword>
<sequence>MTRHGKNNTASSFYSAAERAKDAKASGFGTLHARLTADSIKDFDCCSLTLQPCRHPVISPEGHIFDREAMIEYFLAQKKKINKLTKSWERQIELEGEAMKKQEEEKQVERVKRLEAATGLPAQESLRVAETSRKRAINDPFSSEVAAKGALAKQLPSFWLPELNPTAEPTKLEKPNQKVMCPITGNPLKIKDLMEVKFTEAPDDDAKAKSVYGKNVKANWVDPLNGEPLKESDIIELKRGGTGYAATNEVKAKLIRPQLELHMACAEKRHAVDKAGVVKEFVKFLNQKDYLSPGAAAIRVLYDILNNTDATTTSQVIDEIRVASDAIVESEYTMASVRAACEIFAKFVTLTPAYILDNPDFRVVLRHYRTRAHMYVERIANSANFIANVACAILPTDAHIMVHGDSNIVLRVILALKSQNAKFGKNNMKIYVPEGRPECSGLKMYENLVRCGITATKIMDTEVAHRMHECDLVLASAEGVLETGGILGKIGTLNITNTAKSNNIPVYVVTESIKFIKKYPLNQADIPDDYLYPTPPEGSPAIDRSRAHPAVDYTPPTHIRYIITDLGIFIPTAVGDELVKLYT</sequence>
<keyword evidence="13" id="KW-1185">Reference proteome</keyword>
<evidence type="ECO:0000256" key="3">
    <source>
        <dbReference type="ARBA" id="ARBA00022490"/>
    </source>
</evidence>
<gene>
    <name evidence="12" type="ORF">MSPICULIGERA_LOCUS17081</name>
</gene>
<dbReference type="GO" id="GO:0005829">
    <property type="term" value="C:cytosol"/>
    <property type="evidence" value="ECO:0007669"/>
    <property type="project" value="UniProtKB-SubCell"/>
</dbReference>